<dbReference type="GO" id="GO:0003677">
    <property type="term" value="F:DNA binding"/>
    <property type="evidence" value="ECO:0007669"/>
    <property type="project" value="UniProtKB-KW"/>
</dbReference>
<dbReference type="AlphaFoldDB" id="A0A543B2R6"/>
<accession>A0A543B2R6</accession>
<dbReference type="SUPFAM" id="SSF53383">
    <property type="entry name" value="PLP-dependent transferases"/>
    <property type="match status" value="1"/>
</dbReference>
<reference evidence="7 8" key="1">
    <citation type="submission" date="2019-06" db="EMBL/GenBank/DDBJ databases">
        <title>Sequencing the genomes of 1000 actinobacteria strains.</title>
        <authorList>
            <person name="Klenk H.-P."/>
        </authorList>
    </citation>
    <scope>NUCLEOTIDE SEQUENCE [LARGE SCALE GENOMIC DNA]</scope>
    <source>
        <strain evidence="7 8">DSM 45928</strain>
    </source>
</reference>
<dbReference type="InterPro" id="IPR004839">
    <property type="entry name" value="Aminotransferase_I/II_large"/>
</dbReference>
<keyword evidence="2" id="KW-0663">Pyridoxal phosphate</keyword>
<dbReference type="Proteomes" id="UP000317043">
    <property type="component" value="Unassembled WGS sequence"/>
</dbReference>
<keyword evidence="3" id="KW-0805">Transcription regulation</keyword>
<dbReference type="GO" id="GO:0030170">
    <property type="term" value="F:pyridoxal phosphate binding"/>
    <property type="evidence" value="ECO:0007669"/>
    <property type="project" value="InterPro"/>
</dbReference>
<name>A0A543B2R6_9ACTN</name>
<dbReference type="RefSeq" id="WP_142044189.1">
    <property type="nucleotide sequence ID" value="NZ_JBHTGS010000002.1"/>
</dbReference>
<dbReference type="GO" id="GO:0003700">
    <property type="term" value="F:DNA-binding transcription factor activity"/>
    <property type="evidence" value="ECO:0007669"/>
    <property type="project" value="InterPro"/>
</dbReference>
<evidence type="ECO:0000256" key="2">
    <source>
        <dbReference type="ARBA" id="ARBA00022898"/>
    </source>
</evidence>
<dbReference type="InterPro" id="IPR036388">
    <property type="entry name" value="WH-like_DNA-bd_sf"/>
</dbReference>
<comment type="similarity">
    <text evidence="1">In the C-terminal section; belongs to the class-I pyridoxal-phosphate-dependent aminotransferase family.</text>
</comment>
<dbReference type="SUPFAM" id="SSF46785">
    <property type="entry name" value="Winged helix' DNA-binding domain"/>
    <property type="match status" value="1"/>
</dbReference>
<dbReference type="CDD" id="cd00609">
    <property type="entry name" value="AAT_like"/>
    <property type="match status" value="1"/>
</dbReference>
<dbReference type="InterPro" id="IPR015424">
    <property type="entry name" value="PyrdxlP-dep_Trfase"/>
</dbReference>
<dbReference type="InterPro" id="IPR015421">
    <property type="entry name" value="PyrdxlP-dep_Trfase_major"/>
</dbReference>
<dbReference type="PANTHER" id="PTHR46577:SF2">
    <property type="entry name" value="TRANSCRIPTIONAL REGULATORY PROTEIN"/>
    <property type="match status" value="1"/>
</dbReference>
<dbReference type="OrthoDB" id="4336542at2"/>
<dbReference type="Pfam" id="PF00155">
    <property type="entry name" value="Aminotran_1_2"/>
    <property type="match status" value="1"/>
</dbReference>
<dbReference type="Pfam" id="PF00392">
    <property type="entry name" value="GntR"/>
    <property type="match status" value="1"/>
</dbReference>
<gene>
    <name evidence="7" type="ORF">FB566_4728</name>
</gene>
<evidence type="ECO:0000256" key="3">
    <source>
        <dbReference type="ARBA" id="ARBA00023015"/>
    </source>
</evidence>
<dbReference type="Gene3D" id="1.10.10.10">
    <property type="entry name" value="Winged helix-like DNA-binding domain superfamily/Winged helix DNA-binding domain"/>
    <property type="match status" value="1"/>
</dbReference>
<dbReference type="Gene3D" id="3.40.640.10">
    <property type="entry name" value="Type I PLP-dependent aspartate aminotransferase-like (Major domain)"/>
    <property type="match status" value="1"/>
</dbReference>
<dbReference type="PANTHER" id="PTHR46577">
    <property type="entry name" value="HTH-TYPE TRANSCRIPTIONAL REGULATORY PROTEIN GABR"/>
    <property type="match status" value="1"/>
</dbReference>
<keyword evidence="5" id="KW-0804">Transcription</keyword>
<keyword evidence="8" id="KW-1185">Reference proteome</keyword>
<keyword evidence="4 7" id="KW-0238">DNA-binding</keyword>
<dbReference type="InParanoid" id="A0A543B2R6"/>
<dbReference type="SMART" id="SM00345">
    <property type="entry name" value="HTH_GNTR"/>
    <property type="match status" value="1"/>
</dbReference>
<evidence type="ECO:0000313" key="8">
    <source>
        <dbReference type="Proteomes" id="UP000317043"/>
    </source>
</evidence>
<evidence type="ECO:0000256" key="5">
    <source>
        <dbReference type="ARBA" id="ARBA00023163"/>
    </source>
</evidence>
<evidence type="ECO:0000256" key="4">
    <source>
        <dbReference type="ARBA" id="ARBA00023125"/>
    </source>
</evidence>
<protein>
    <submittedName>
        <fullName evidence="7">DNA-binding transcriptional MocR family regulator</fullName>
    </submittedName>
</protein>
<organism evidence="7 8">
    <name type="scientific">Stackebrandtia endophytica</name>
    <dbReference type="NCBI Taxonomy" id="1496996"/>
    <lineage>
        <taxon>Bacteria</taxon>
        <taxon>Bacillati</taxon>
        <taxon>Actinomycetota</taxon>
        <taxon>Actinomycetes</taxon>
        <taxon>Glycomycetales</taxon>
        <taxon>Glycomycetaceae</taxon>
        <taxon>Stackebrandtia</taxon>
    </lineage>
</organism>
<dbReference type="InterPro" id="IPR000524">
    <property type="entry name" value="Tscrpt_reg_HTH_GntR"/>
</dbReference>
<feature type="domain" description="HTH gntR-type" evidence="6">
    <location>
        <begin position="9"/>
        <end position="77"/>
    </location>
</feature>
<evidence type="ECO:0000259" key="6">
    <source>
        <dbReference type="PROSITE" id="PS50949"/>
    </source>
</evidence>
<comment type="caution">
    <text evidence="7">The sequence shown here is derived from an EMBL/GenBank/DDBJ whole genome shotgun (WGS) entry which is preliminary data.</text>
</comment>
<sequence length="436" mass="46243">MAEQYQVSGRTAADIVTSVEAGIRLNHLAPGTTLPPVRRLAADLAVSPATVAAAYRTLRQRGIVETAGRNGTRIRHRPPVAHRAAEPLPDGVLDLTTGEPDASLLPDLTIALARVDTTPRGYAHASVLPVLEQLTRERLLAEGIDGDITVTGGALDGIDRVLSAHLGPGDLVGIEDPCWANLRDLIAALGQRMVPVPVDECGPTPEGVAAAIRHGAKAIVITSRAQNPTGVDITATRARELRDILSRHREVLVIEDDHWAELSQAPVNVVADAVDNWIFLRSVSKPYGPDLRLATAVGDPATIARLKGRMRIGSGWVSTVLQELVVELMADPATADTIARASRRYRSKQRRLCGALADHGITAFGDSGLNVWVHVNDETSTVTALRDRGYAVAPGARSRIESPPAIRITISGLPEDRISALAEAVAAVPGNTSPLA</sequence>
<evidence type="ECO:0000256" key="1">
    <source>
        <dbReference type="ARBA" id="ARBA00005384"/>
    </source>
</evidence>
<dbReference type="InterPro" id="IPR036390">
    <property type="entry name" value="WH_DNA-bd_sf"/>
</dbReference>
<evidence type="ECO:0000313" key="7">
    <source>
        <dbReference type="EMBL" id="TQL79127.1"/>
    </source>
</evidence>
<dbReference type="InterPro" id="IPR051446">
    <property type="entry name" value="HTH_trans_reg/aminotransferase"/>
</dbReference>
<dbReference type="EMBL" id="VFOW01000001">
    <property type="protein sequence ID" value="TQL79127.1"/>
    <property type="molecule type" value="Genomic_DNA"/>
</dbReference>
<proteinExistence type="inferred from homology"/>
<dbReference type="PROSITE" id="PS50949">
    <property type="entry name" value="HTH_GNTR"/>
    <property type="match status" value="1"/>
</dbReference>